<dbReference type="EMBL" id="QJKJ01001438">
    <property type="protein sequence ID" value="RDY07589.1"/>
    <property type="molecule type" value="Genomic_DNA"/>
</dbReference>
<accession>A0A371HXU1</accession>
<evidence type="ECO:0000313" key="1">
    <source>
        <dbReference type="EMBL" id="RDY07589.1"/>
    </source>
</evidence>
<feature type="non-terminal residue" evidence="1">
    <location>
        <position position="1"/>
    </location>
</feature>
<evidence type="ECO:0000313" key="2">
    <source>
        <dbReference type="Proteomes" id="UP000257109"/>
    </source>
</evidence>
<dbReference type="OrthoDB" id="1637540at2759"/>
<name>A0A371HXU1_MUCPR</name>
<gene>
    <name evidence="1" type="ORF">CR513_08277</name>
</gene>
<keyword evidence="2" id="KW-1185">Reference proteome</keyword>
<organism evidence="1 2">
    <name type="scientific">Mucuna pruriens</name>
    <name type="common">Velvet bean</name>
    <name type="synonym">Dolichos pruriens</name>
    <dbReference type="NCBI Taxonomy" id="157652"/>
    <lineage>
        <taxon>Eukaryota</taxon>
        <taxon>Viridiplantae</taxon>
        <taxon>Streptophyta</taxon>
        <taxon>Embryophyta</taxon>
        <taxon>Tracheophyta</taxon>
        <taxon>Spermatophyta</taxon>
        <taxon>Magnoliopsida</taxon>
        <taxon>eudicotyledons</taxon>
        <taxon>Gunneridae</taxon>
        <taxon>Pentapetalae</taxon>
        <taxon>rosids</taxon>
        <taxon>fabids</taxon>
        <taxon>Fabales</taxon>
        <taxon>Fabaceae</taxon>
        <taxon>Papilionoideae</taxon>
        <taxon>50 kb inversion clade</taxon>
        <taxon>NPAAA clade</taxon>
        <taxon>indigoferoid/millettioid clade</taxon>
        <taxon>Phaseoleae</taxon>
        <taxon>Mucuna</taxon>
    </lineage>
</organism>
<dbReference type="AlphaFoldDB" id="A0A371HXU1"/>
<reference evidence="1" key="1">
    <citation type="submission" date="2018-05" db="EMBL/GenBank/DDBJ databases">
        <title>Draft genome of Mucuna pruriens seed.</title>
        <authorList>
            <person name="Nnadi N.E."/>
            <person name="Vos R."/>
            <person name="Hasami M.H."/>
            <person name="Devisetty U.K."/>
            <person name="Aguiy J.C."/>
        </authorList>
    </citation>
    <scope>NUCLEOTIDE SEQUENCE [LARGE SCALE GENOMIC DNA]</scope>
    <source>
        <strain evidence="1">JCA_2017</strain>
    </source>
</reference>
<proteinExistence type="predicted"/>
<sequence length="109" mass="11709">MSLLGSQAIQSNLRLSQQGKEASAGRIVGTPLGSIQELLDLQLEGKLSSRWDGPFVITNVSPHSAVELKDNSTNNTFQVNGHQLKIFDGGPLPTVGVISSYLVILMHIK</sequence>
<dbReference type="Proteomes" id="UP000257109">
    <property type="component" value="Unassembled WGS sequence"/>
</dbReference>
<comment type="caution">
    <text evidence="1">The sequence shown here is derived from an EMBL/GenBank/DDBJ whole genome shotgun (WGS) entry which is preliminary data.</text>
</comment>
<protein>
    <submittedName>
        <fullName evidence="1">Uncharacterized protein</fullName>
    </submittedName>
</protein>